<sequence length="373" mass="39332">MLTFPSASNDGNLLHFSETLRVNSNKSHVKSFGPFSSLKAQTILLSPKQLCRSTKVAASHLMTPLGMVKCLLVIRPSVVLLRRVLPLMALAEHRSARSPLEAIFRSEMHQLETSGEYGEQLKNARRLLATEATKLENNIDPEWLEVDINKPIKVSKKVLIPSFRHPKFNFVGKVLGPKGTTLQNIAKSYKCHVYILGRGSTRDRTKEQEMLNSGDPQYAHYGGPLHVKVETTAPPAVAYQRVAGVLAVLAELLQPVKDTHIEGITTEPNPNLNAQEGGGDSDGGGDTNGADGDEAGGPMKSGPSGGFKPGGGLHGRGGGGPFMRGGRGGGSSLGGRGGMVNRGGFGSGRGRGTPGGGRGGGGRGGGQRGFQPY</sequence>
<evidence type="ECO:0000313" key="4">
    <source>
        <dbReference type="Proteomes" id="UP000887572"/>
    </source>
</evidence>
<dbReference type="InterPro" id="IPR036612">
    <property type="entry name" value="KH_dom_type_1_sf"/>
</dbReference>
<dbReference type="GO" id="GO:0000381">
    <property type="term" value="P:regulation of alternative mRNA splicing, via spliceosome"/>
    <property type="evidence" value="ECO:0007669"/>
    <property type="project" value="TreeGrafter"/>
</dbReference>
<dbReference type="SUPFAM" id="SSF54791">
    <property type="entry name" value="Eukaryotic type KH-domain (KH-domain type I)"/>
    <property type="match status" value="1"/>
</dbReference>
<feature type="compositionally biased region" description="Gly residues" evidence="2">
    <location>
        <begin position="276"/>
        <end position="287"/>
    </location>
</feature>
<feature type="compositionally biased region" description="Gly residues" evidence="2">
    <location>
        <begin position="303"/>
        <end position="373"/>
    </location>
</feature>
<dbReference type="AlphaFoldDB" id="A0A914HXN5"/>
<dbReference type="InterPro" id="IPR045071">
    <property type="entry name" value="BBP-like"/>
</dbReference>
<dbReference type="GO" id="GO:0003729">
    <property type="term" value="F:mRNA binding"/>
    <property type="evidence" value="ECO:0007669"/>
    <property type="project" value="TreeGrafter"/>
</dbReference>
<dbReference type="Proteomes" id="UP000887572">
    <property type="component" value="Unplaced"/>
</dbReference>
<organism evidence="4 5">
    <name type="scientific">Globodera rostochiensis</name>
    <name type="common">Golden nematode worm</name>
    <name type="synonym">Heterodera rostochiensis</name>
    <dbReference type="NCBI Taxonomy" id="31243"/>
    <lineage>
        <taxon>Eukaryota</taxon>
        <taxon>Metazoa</taxon>
        <taxon>Ecdysozoa</taxon>
        <taxon>Nematoda</taxon>
        <taxon>Chromadorea</taxon>
        <taxon>Rhabditida</taxon>
        <taxon>Tylenchina</taxon>
        <taxon>Tylenchomorpha</taxon>
        <taxon>Tylenchoidea</taxon>
        <taxon>Heteroderidae</taxon>
        <taxon>Heteroderinae</taxon>
        <taxon>Globodera</taxon>
    </lineage>
</organism>
<feature type="region of interest" description="Disordered" evidence="2">
    <location>
        <begin position="262"/>
        <end position="373"/>
    </location>
</feature>
<evidence type="ECO:0000256" key="2">
    <source>
        <dbReference type="SAM" id="MobiDB-lite"/>
    </source>
</evidence>
<evidence type="ECO:0000259" key="3">
    <source>
        <dbReference type="SMART" id="SM00322"/>
    </source>
</evidence>
<dbReference type="InterPro" id="IPR055256">
    <property type="entry name" value="KH_1_KHDC4/BBP-like"/>
</dbReference>
<dbReference type="GO" id="GO:0005634">
    <property type="term" value="C:nucleus"/>
    <property type="evidence" value="ECO:0007669"/>
    <property type="project" value="TreeGrafter"/>
</dbReference>
<dbReference type="FunFam" id="3.30.1370.10:FF:000105">
    <property type="entry name" value="Protein CBG12765"/>
    <property type="match status" value="1"/>
</dbReference>
<evidence type="ECO:0000256" key="1">
    <source>
        <dbReference type="ARBA" id="ARBA00022884"/>
    </source>
</evidence>
<dbReference type="SMART" id="SM00322">
    <property type="entry name" value="KH"/>
    <property type="match status" value="1"/>
</dbReference>
<dbReference type="PANTHER" id="PTHR11208">
    <property type="entry name" value="RNA-BINDING PROTEIN RELATED"/>
    <property type="match status" value="1"/>
</dbReference>
<keyword evidence="4" id="KW-1185">Reference proteome</keyword>
<dbReference type="WBParaSite" id="Gr19_v10_g5077.t2">
    <property type="protein sequence ID" value="Gr19_v10_g5077.t2"/>
    <property type="gene ID" value="Gr19_v10_g5077"/>
</dbReference>
<name>A0A914HXN5_GLORO</name>
<dbReference type="Gene3D" id="3.30.1370.10">
    <property type="entry name" value="K Homology domain, type 1"/>
    <property type="match status" value="1"/>
</dbReference>
<dbReference type="Pfam" id="PF22675">
    <property type="entry name" value="KH-I_KHDC4-BBP"/>
    <property type="match status" value="1"/>
</dbReference>
<evidence type="ECO:0000313" key="5">
    <source>
        <dbReference type="WBParaSite" id="Gr19_v10_g5077.t2"/>
    </source>
</evidence>
<accession>A0A914HXN5</accession>
<keyword evidence="1" id="KW-0694">RNA-binding</keyword>
<feature type="domain" description="K Homology" evidence="3">
    <location>
        <begin position="152"/>
        <end position="250"/>
    </location>
</feature>
<dbReference type="InterPro" id="IPR004087">
    <property type="entry name" value="KH_dom"/>
</dbReference>
<proteinExistence type="predicted"/>
<protein>
    <submittedName>
        <fullName evidence="5">K Homology domain-containing protein</fullName>
    </submittedName>
</protein>
<dbReference type="PANTHER" id="PTHR11208:SF42">
    <property type="entry name" value="QUAKING RELATED 54B, ISOFORM E"/>
    <property type="match status" value="1"/>
</dbReference>
<reference evidence="5" key="1">
    <citation type="submission" date="2022-11" db="UniProtKB">
        <authorList>
            <consortium name="WormBaseParasite"/>
        </authorList>
    </citation>
    <scope>IDENTIFICATION</scope>
</reference>